<evidence type="ECO:0000256" key="1">
    <source>
        <dbReference type="SAM" id="Phobius"/>
    </source>
</evidence>
<reference evidence="3" key="1">
    <citation type="submission" date="2020-04" db="EMBL/GenBank/DDBJ databases">
        <authorList>
            <person name="Zhang T."/>
        </authorList>
    </citation>
    <scope>NUCLEOTIDE SEQUENCE</scope>
    <source>
        <strain evidence="3">HKST-UBA02</strain>
    </source>
</reference>
<keyword evidence="1" id="KW-1133">Transmembrane helix</keyword>
<evidence type="ECO:0008006" key="5">
    <source>
        <dbReference type="Google" id="ProtNLM"/>
    </source>
</evidence>
<evidence type="ECO:0000313" key="4">
    <source>
        <dbReference type="Proteomes" id="UP000699691"/>
    </source>
</evidence>
<feature type="non-terminal residue" evidence="3">
    <location>
        <position position="308"/>
    </location>
</feature>
<dbReference type="EMBL" id="JAGQKY010000184">
    <property type="protein sequence ID" value="MCA9397897.1"/>
    <property type="molecule type" value="Genomic_DNA"/>
</dbReference>
<feature type="transmembrane region" description="Helical" evidence="1">
    <location>
        <begin position="287"/>
        <end position="307"/>
    </location>
</feature>
<proteinExistence type="predicted"/>
<sequence>MKFRYTFSILFLFSSFFVLASINPSDIHALTVSPVRMELSADPGQTITKDIKLINEQAEQRTFYVSYENFTAQGETGKPEFTGGTEDLATWIQAPSQVTLQPGESRTIPITLSVPQNADPGGHFSAIFWGTNPPSDDDSQIAIGGRLGILILLEVSGDINESGSVIEFGIIDNKTILTTLPLELFYRFQNTGNVRLKPSGEVTVKNIFGSVIEATIPANSEQGNVLPQTTRRFDLTWGEEPTESVGEWSEFWNAVEYQWSNFKFGPYTLTLDVEYGSGLSDQEDVRVFFFPWQLLTIAVLALIALIAI</sequence>
<feature type="signal peptide" evidence="2">
    <location>
        <begin position="1"/>
        <end position="20"/>
    </location>
</feature>
<keyword evidence="2" id="KW-0732">Signal</keyword>
<name>A0A955LWM0_UNCKA</name>
<feature type="chain" id="PRO_5037258625" description="DUF916 domain-containing protein" evidence="2">
    <location>
        <begin position="21"/>
        <end position="308"/>
    </location>
</feature>
<evidence type="ECO:0000313" key="3">
    <source>
        <dbReference type="EMBL" id="MCA9397897.1"/>
    </source>
</evidence>
<keyword evidence="1" id="KW-0812">Transmembrane</keyword>
<dbReference type="Proteomes" id="UP000699691">
    <property type="component" value="Unassembled WGS sequence"/>
</dbReference>
<keyword evidence="1" id="KW-0472">Membrane</keyword>
<evidence type="ECO:0000256" key="2">
    <source>
        <dbReference type="SAM" id="SignalP"/>
    </source>
</evidence>
<accession>A0A955LWM0</accession>
<organism evidence="3 4">
    <name type="scientific">candidate division WWE3 bacterium</name>
    <dbReference type="NCBI Taxonomy" id="2053526"/>
    <lineage>
        <taxon>Bacteria</taxon>
        <taxon>Katanobacteria</taxon>
    </lineage>
</organism>
<dbReference type="AlphaFoldDB" id="A0A955LWM0"/>
<gene>
    <name evidence="3" type="ORF">KC573_03630</name>
</gene>
<protein>
    <recommendedName>
        <fullName evidence="5">DUF916 domain-containing protein</fullName>
    </recommendedName>
</protein>
<reference evidence="3" key="2">
    <citation type="journal article" date="2021" name="Microbiome">
        <title>Successional dynamics and alternative stable states in a saline activated sludge microbial community over 9 years.</title>
        <authorList>
            <person name="Wang Y."/>
            <person name="Ye J."/>
            <person name="Ju F."/>
            <person name="Liu L."/>
            <person name="Boyd J.A."/>
            <person name="Deng Y."/>
            <person name="Parks D.H."/>
            <person name="Jiang X."/>
            <person name="Yin X."/>
            <person name="Woodcroft B.J."/>
            <person name="Tyson G.W."/>
            <person name="Hugenholtz P."/>
            <person name="Polz M.F."/>
            <person name="Zhang T."/>
        </authorList>
    </citation>
    <scope>NUCLEOTIDE SEQUENCE</scope>
    <source>
        <strain evidence="3">HKST-UBA02</strain>
    </source>
</reference>
<comment type="caution">
    <text evidence="3">The sequence shown here is derived from an EMBL/GenBank/DDBJ whole genome shotgun (WGS) entry which is preliminary data.</text>
</comment>